<gene>
    <name evidence="3" type="ORF">HPP92_013265</name>
    <name evidence="2" type="ORF">HPP92_013741</name>
</gene>
<evidence type="ECO:0000313" key="3">
    <source>
        <dbReference type="EMBL" id="KAG0478546.1"/>
    </source>
</evidence>
<dbReference type="PANTHER" id="PTHR31875:SF6">
    <property type="entry name" value="PROTEIN DEHYDRATION-INDUCED 19"/>
    <property type="match status" value="1"/>
</dbReference>
<dbReference type="OrthoDB" id="6270329at2759"/>
<evidence type="ECO:0000313" key="5">
    <source>
        <dbReference type="Proteomes" id="UP000639772"/>
    </source>
</evidence>
<dbReference type="Pfam" id="PF05605">
    <property type="entry name" value="zf-Di19"/>
    <property type="match status" value="1"/>
</dbReference>
<dbReference type="InterPro" id="IPR033347">
    <property type="entry name" value="Di19"/>
</dbReference>
<keyword evidence="4" id="KW-1185">Reference proteome</keyword>
<comment type="caution">
    <text evidence="2">The sequence shown here is derived from an EMBL/GenBank/DDBJ whole genome shotgun (WGS) entry which is preliminary data.</text>
</comment>
<evidence type="ECO:0000259" key="1">
    <source>
        <dbReference type="Pfam" id="PF05605"/>
    </source>
</evidence>
<proteinExistence type="predicted"/>
<protein>
    <recommendedName>
        <fullName evidence="1">Di19 zinc-binding domain-containing protein</fullName>
    </recommendedName>
</protein>
<dbReference type="Proteomes" id="UP000636800">
    <property type="component" value="Chromosome 6"/>
</dbReference>
<reference evidence="4 5" key="1">
    <citation type="journal article" date="2020" name="Nat. Food">
        <title>A phased Vanilla planifolia genome enables genetic improvement of flavour and production.</title>
        <authorList>
            <person name="Hasing T."/>
            <person name="Tang H."/>
            <person name="Brym M."/>
            <person name="Khazi F."/>
            <person name="Huang T."/>
            <person name="Chambers A.H."/>
        </authorList>
    </citation>
    <scope>NUCLEOTIDE SEQUENCE [LARGE SCALE GENOMIC DNA]</scope>
    <source>
        <tissue evidence="2">Leaf</tissue>
    </source>
</reference>
<name>A0A835QP00_VANPL</name>
<evidence type="ECO:0000313" key="2">
    <source>
        <dbReference type="EMBL" id="KAG0476900.1"/>
    </source>
</evidence>
<dbReference type="EMBL" id="JADCNL010000006">
    <property type="protein sequence ID" value="KAG0476900.1"/>
    <property type="molecule type" value="Genomic_DNA"/>
</dbReference>
<feature type="domain" description="Di19 zinc-binding" evidence="1">
    <location>
        <begin position="74"/>
        <end position="105"/>
    </location>
</feature>
<organism evidence="2 4">
    <name type="scientific">Vanilla planifolia</name>
    <name type="common">Vanilla</name>
    <dbReference type="NCBI Taxonomy" id="51239"/>
    <lineage>
        <taxon>Eukaryota</taxon>
        <taxon>Viridiplantae</taxon>
        <taxon>Streptophyta</taxon>
        <taxon>Embryophyta</taxon>
        <taxon>Tracheophyta</taxon>
        <taxon>Spermatophyta</taxon>
        <taxon>Magnoliopsida</taxon>
        <taxon>Liliopsida</taxon>
        <taxon>Asparagales</taxon>
        <taxon>Orchidaceae</taxon>
        <taxon>Vanilloideae</taxon>
        <taxon>Vanilleae</taxon>
        <taxon>Vanilla</taxon>
    </lineage>
</organism>
<dbReference type="PANTHER" id="PTHR31875">
    <property type="entry name" value="PROTEIN DEHYDRATION-INDUCED 19"/>
    <property type="match status" value="1"/>
</dbReference>
<dbReference type="InterPro" id="IPR008598">
    <property type="entry name" value="Di19_Zn-bd"/>
</dbReference>
<dbReference type="Proteomes" id="UP000639772">
    <property type="component" value="Chromosome 6"/>
</dbReference>
<accession>A0A835QP00</accession>
<sequence length="109" mass="12286">MDAEWRRLFAATSKRHQSSQQSRYGQTSVPFLSFLSFYFRNLSLCPGSKLAFGAVDICLDFEEIDAGDEEARAEFSCPFCAEDFDIVGLCCHIDDEHPVEAENGVILCY</sequence>
<dbReference type="AlphaFoldDB" id="A0A835QP00"/>
<dbReference type="EMBL" id="JADCNM010000006">
    <property type="protein sequence ID" value="KAG0478546.1"/>
    <property type="molecule type" value="Genomic_DNA"/>
</dbReference>
<evidence type="ECO:0000313" key="4">
    <source>
        <dbReference type="Proteomes" id="UP000636800"/>
    </source>
</evidence>